<dbReference type="GO" id="GO:0005886">
    <property type="term" value="C:plasma membrane"/>
    <property type="evidence" value="ECO:0007669"/>
    <property type="project" value="UniProtKB-SubCell"/>
</dbReference>
<keyword evidence="5 9" id="KW-0812">Transmembrane</keyword>
<comment type="similarity">
    <text evidence="2">Belongs to the major facilitator superfamily.</text>
</comment>
<dbReference type="InterPro" id="IPR020846">
    <property type="entry name" value="MFS_dom"/>
</dbReference>
<evidence type="ECO:0000256" key="7">
    <source>
        <dbReference type="ARBA" id="ARBA00023136"/>
    </source>
</evidence>
<keyword evidence="12" id="KW-1185">Reference proteome</keyword>
<dbReference type="Pfam" id="PF07690">
    <property type="entry name" value="MFS_1"/>
    <property type="match status" value="1"/>
</dbReference>
<dbReference type="AlphaFoldDB" id="A0A6G9QQN9"/>
<feature type="domain" description="Major facilitator superfamily (MFS) profile" evidence="10">
    <location>
        <begin position="27"/>
        <end position="416"/>
    </location>
</feature>
<feature type="region of interest" description="Disordered" evidence="8">
    <location>
        <begin position="1"/>
        <end position="21"/>
    </location>
</feature>
<evidence type="ECO:0000313" key="11">
    <source>
        <dbReference type="EMBL" id="QIR16131.1"/>
    </source>
</evidence>
<dbReference type="InterPro" id="IPR011701">
    <property type="entry name" value="MFS"/>
</dbReference>
<dbReference type="CDD" id="cd17324">
    <property type="entry name" value="MFS_NepI_like"/>
    <property type="match status" value="1"/>
</dbReference>
<reference evidence="11 12" key="1">
    <citation type="submission" date="2020-03" db="EMBL/GenBank/DDBJ databases">
        <title>Complete genome sequence of Shewanella sp.</title>
        <authorList>
            <person name="Kim Y.-S."/>
            <person name="Kim S.-J."/>
            <person name="Jung H.-K."/>
            <person name="Kim K.-H."/>
        </authorList>
    </citation>
    <scope>NUCLEOTIDE SEQUENCE [LARGE SCALE GENOMIC DNA]</scope>
    <source>
        <strain evidence="11 12">PN3F2</strain>
    </source>
</reference>
<evidence type="ECO:0000256" key="3">
    <source>
        <dbReference type="ARBA" id="ARBA00022448"/>
    </source>
</evidence>
<evidence type="ECO:0000256" key="9">
    <source>
        <dbReference type="SAM" id="Phobius"/>
    </source>
</evidence>
<evidence type="ECO:0000259" key="10">
    <source>
        <dbReference type="PROSITE" id="PS50850"/>
    </source>
</evidence>
<feature type="transmembrane region" description="Helical" evidence="9">
    <location>
        <begin position="366"/>
        <end position="385"/>
    </location>
</feature>
<evidence type="ECO:0000256" key="4">
    <source>
        <dbReference type="ARBA" id="ARBA00022475"/>
    </source>
</evidence>
<evidence type="ECO:0000256" key="2">
    <source>
        <dbReference type="ARBA" id="ARBA00008335"/>
    </source>
</evidence>
<feature type="transmembrane region" description="Helical" evidence="9">
    <location>
        <begin position="391"/>
        <end position="412"/>
    </location>
</feature>
<dbReference type="PROSITE" id="PS50850">
    <property type="entry name" value="MFS"/>
    <property type="match status" value="1"/>
</dbReference>
<feature type="transmembrane region" description="Helical" evidence="9">
    <location>
        <begin position="65"/>
        <end position="84"/>
    </location>
</feature>
<keyword evidence="3" id="KW-0813">Transport</keyword>
<keyword evidence="4" id="KW-1003">Cell membrane</keyword>
<keyword evidence="7 9" id="KW-0472">Membrane</keyword>
<dbReference type="EMBL" id="CP050313">
    <property type="protein sequence ID" value="QIR16131.1"/>
    <property type="molecule type" value="Genomic_DNA"/>
</dbReference>
<evidence type="ECO:0000256" key="8">
    <source>
        <dbReference type="SAM" id="MobiDB-lite"/>
    </source>
</evidence>
<sequence>MFVNQTELASIKSSSSHSPDQGKQSRLIWALCLASVVIYINLYTVQGMLPLIAEHFDVSGAQATLVLSVTSFTLAFSLLFYAIISDRVGRLKPIVVSLWLLACSNVLLIFTQDFDALVWVRLLQGILLAAVPAIAMAYFKEQLAPEFMLKAAAIYIMANSLGGIAGRLFGGLLSQHLSWQQSMGLVFVVTLIGVAVVTFLLPRNEINPQTSIGASSSKYGRKAKMIDDLRGFWLHLSDAKMSLAYLIGGLAFMMMVNQFSFIQLHLMAAPYELSRFNATLIFLCYLSGTFASYLSAKWIVRFGSIALFKAAFLLMLCGSLLTLVDTMWAIIFGFLITASGFFLSHSCCNSFVAIRATQHRAKATSLYLCSYYLGAALGGPFLMVFWQEAKWPGVVMGSLVLLLMLFIAIWLLSRGSLNQHSAVN</sequence>
<dbReference type="Gene3D" id="1.20.1250.20">
    <property type="entry name" value="MFS general substrate transporter like domains"/>
    <property type="match status" value="1"/>
</dbReference>
<feature type="transmembrane region" description="Helical" evidence="9">
    <location>
        <begin position="151"/>
        <end position="170"/>
    </location>
</feature>
<protein>
    <submittedName>
        <fullName evidence="11">MFS transporter</fullName>
    </submittedName>
</protein>
<feature type="transmembrane region" description="Helical" evidence="9">
    <location>
        <begin position="27"/>
        <end position="45"/>
    </location>
</feature>
<keyword evidence="6 9" id="KW-1133">Transmembrane helix</keyword>
<dbReference type="GO" id="GO:0022857">
    <property type="term" value="F:transmembrane transporter activity"/>
    <property type="evidence" value="ECO:0007669"/>
    <property type="project" value="InterPro"/>
</dbReference>
<dbReference type="SUPFAM" id="SSF103473">
    <property type="entry name" value="MFS general substrate transporter"/>
    <property type="match status" value="1"/>
</dbReference>
<gene>
    <name evidence="11" type="ORF">HBH39_05770</name>
</gene>
<feature type="transmembrane region" description="Helical" evidence="9">
    <location>
        <begin position="330"/>
        <end position="354"/>
    </location>
</feature>
<evidence type="ECO:0000256" key="6">
    <source>
        <dbReference type="ARBA" id="ARBA00022989"/>
    </source>
</evidence>
<evidence type="ECO:0000313" key="12">
    <source>
        <dbReference type="Proteomes" id="UP000502608"/>
    </source>
</evidence>
<dbReference type="PANTHER" id="PTHR43271">
    <property type="entry name" value="BLL2771 PROTEIN"/>
    <property type="match status" value="1"/>
</dbReference>
<feature type="transmembrane region" description="Helical" evidence="9">
    <location>
        <begin position="91"/>
        <end position="110"/>
    </location>
</feature>
<feature type="transmembrane region" description="Helical" evidence="9">
    <location>
        <begin position="116"/>
        <end position="139"/>
    </location>
</feature>
<dbReference type="PANTHER" id="PTHR43271:SF1">
    <property type="entry name" value="INNER MEMBRANE TRANSPORT PROTEIN YNFM"/>
    <property type="match status" value="1"/>
</dbReference>
<feature type="transmembrane region" description="Helical" evidence="9">
    <location>
        <begin position="306"/>
        <end position="324"/>
    </location>
</feature>
<evidence type="ECO:0000256" key="5">
    <source>
        <dbReference type="ARBA" id="ARBA00022692"/>
    </source>
</evidence>
<feature type="transmembrane region" description="Helical" evidence="9">
    <location>
        <begin position="182"/>
        <end position="201"/>
    </location>
</feature>
<proteinExistence type="inferred from homology"/>
<accession>A0A6G9QQN9</accession>
<dbReference type="InterPro" id="IPR036259">
    <property type="entry name" value="MFS_trans_sf"/>
</dbReference>
<evidence type="ECO:0000256" key="1">
    <source>
        <dbReference type="ARBA" id="ARBA00004651"/>
    </source>
</evidence>
<organism evidence="11 12">
    <name type="scientific">Shewanella aestuarii</name>
    <dbReference type="NCBI Taxonomy" id="1028752"/>
    <lineage>
        <taxon>Bacteria</taxon>
        <taxon>Pseudomonadati</taxon>
        <taxon>Pseudomonadota</taxon>
        <taxon>Gammaproteobacteria</taxon>
        <taxon>Alteromonadales</taxon>
        <taxon>Shewanellaceae</taxon>
        <taxon>Shewanella</taxon>
    </lineage>
</organism>
<comment type="subcellular location">
    <subcellularLocation>
        <location evidence="1">Cell membrane</location>
        <topology evidence="1">Multi-pass membrane protein</topology>
    </subcellularLocation>
</comment>
<feature type="transmembrane region" description="Helical" evidence="9">
    <location>
        <begin position="276"/>
        <end position="294"/>
    </location>
</feature>
<dbReference type="KEGG" id="saes:HBH39_05770"/>
<dbReference type="Proteomes" id="UP000502608">
    <property type="component" value="Chromosome"/>
</dbReference>
<name>A0A6G9QQN9_9GAMM</name>